<keyword evidence="3" id="KW-1133">Transmembrane helix</keyword>
<feature type="compositionally biased region" description="Low complexity" evidence="2">
    <location>
        <begin position="1681"/>
        <end position="1692"/>
    </location>
</feature>
<keyword evidence="3" id="KW-0812">Transmembrane</keyword>
<feature type="region of interest" description="Disordered" evidence="2">
    <location>
        <begin position="758"/>
        <end position="814"/>
    </location>
</feature>
<feature type="compositionally biased region" description="Basic and acidic residues" evidence="2">
    <location>
        <begin position="1328"/>
        <end position="1347"/>
    </location>
</feature>
<dbReference type="EMBL" id="JABCKV010000113">
    <property type="protein sequence ID" value="KAG5643431.1"/>
    <property type="molecule type" value="Genomic_DNA"/>
</dbReference>
<protein>
    <submittedName>
        <fullName evidence="4">Uncharacterized protein</fullName>
    </submittedName>
</protein>
<feature type="compositionally biased region" description="Low complexity" evidence="2">
    <location>
        <begin position="1432"/>
        <end position="1442"/>
    </location>
</feature>
<feature type="compositionally biased region" description="Polar residues" evidence="2">
    <location>
        <begin position="1395"/>
        <end position="1405"/>
    </location>
</feature>
<feature type="compositionally biased region" description="Low complexity" evidence="2">
    <location>
        <begin position="1054"/>
        <end position="1064"/>
    </location>
</feature>
<feature type="compositionally biased region" description="Basic residues" evidence="2">
    <location>
        <begin position="1724"/>
        <end position="1735"/>
    </location>
</feature>
<dbReference type="PANTHER" id="PTHR12736:SF7">
    <property type="entry name" value="LANC-LIKE PROTEIN 3"/>
    <property type="match status" value="1"/>
</dbReference>
<organism evidence="4 5">
    <name type="scientific">Asterophora parasitica</name>
    <dbReference type="NCBI Taxonomy" id="117018"/>
    <lineage>
        <taxon>Eukaryota</taxon>
        <taxon>Fungi</taxon>
        <taxon>Dikarya</taxon>
        <taxon>Basidiomycota</taxon>
        <taxon>Agaricomycotina</taxon>
        <taxon>Agaricomycetes</taxon>
        <taxon>Agaricomycetidae</taxon>
        <taxon>Agaricales</taxon>
        <taxon>Tricholomatineae</taxon>
        <taxon>Lyophyllaceae</taxon>
        <taxon>Asterophora</taxon>
    </lineage>
</organism>
<dbReference type="Gene3D" id="1.50.10.10">
    <property type="match status" value="1"/>
</dbReference>
<feature type="compositionally biased region" description="Basic and acidic residues" evidence="2">
    <location>
        <begin position="1258"/>
        <end position="1271"/>
    </location>
</feature>
<keyword evidence="5" id="KW-1185">Reference proteome</keyword>
<accession>A0A9P7G5F6</accession>
<evidence type="ECO:0000313" key="5">
    <source>
        <dbReference type="Proteomes" id="UP000775547"/>
    </source>
</evidence>
<comment type="caution">
    <text evidence="4">The sequence shown here is derived from an EMBL/GenBank/DDBJ whole genome shotgun (WGS) entry which is preliminary data.</text>
</comment>
<feature type="region of interest" description="Disordered" evidence="2">
    <location>
        <begin position="424"/>
        <end position="457"/>
    </location>
</feature>
<feature type="compositionally biased region" description="Acidic residues" evidence="2">
    <location>
        <begin position="2013"/>
        <end position="2023"/>
    </location>
</feature>
<keyword evidence="1" id="KW-0479">Metal-binding</keyword>
<dbReference type="CDD" id="cd04794">
    <property type="entry name" value="euk_LANCL"/>
    <property type="match status" value="1"/>
</dbReference>
<gene>
    <name evidence="4" type="ORF">DXG03_000939</name>
</gene>
<feature type="binding site" evidence="1">
    <location>
        <position position="615"/>
    </location>
    <ligand>
        <name>Zn(2+)</name>
        <dbReference type="ChEBI" id="CHEBI:29105"/>
    </ligand>
</feature>
<feature type="compositionally biased region" description="Pro residues" evidence="2">
    <location>
        <begin position="1659"/>
        <end position="1668"/>
    </location>
</feature>
<reference evidence="4" key="1">
    <citation type="submission" date="2020-07" db="EMBL/GenBank/DDBJ databases">
        <authorList>
            <person name="Nieuwenhuis M."/>
            <person name="Van De Peppel L.J.J."/>
        </authorList>
    </citation>
    <scope>NUCLEOTIDE SEQUENCE</scope>
    <source>
        <strain evidence="4">AP01</strain>
        <tissue evidence="4">Mycelium</tissue>
    </source>
</reference>
<feature type="transmembrane region" description="Helical" evidence="3">
    <location>
        <begin position="6"/>
        <end position="27"/>
    </location>
</feature>
<evidence type="ECO:0000256" key="2">
    <source>
        <dbReference type="SAM" id="MobiDB-lite"/>
    </source>
</evidence>
<sequence length="2086" mass="225223">MDTDMAAFLGNTVGALFVALPAWYYYLRDTKETTEMRAAEDGTSPSALQHPYDTNAKHTIQRALARTVQRVVNHALASDSGNRGGVNRETDTYHGLAGIALMAHHLASLPLSVEDRREHEYQGEMATKPDLAAMSDKALHQALYEAERSGVFTAHGHADANPHLAHAQHIPAAQETTANTTPEMVSHLHPHASRSHAPHLHFVPHHPRKMHIASHPSPPLAFLTSSVGPSTLALLRLVAPPPNPAVEEQDVSGLGFVRYWREAAGTLRRAVEVVQEREVGGNKGSYGEGCEVLYGLSGFLYTILRIRGTITRLQSHLSANHSSTPLTAAEMRVEVDPMHSSSLEGMDVDSPPLEFEHELNDPDLELPQGTSAPLAFLTSISTDEVLFVIVKAIIEEGRRGAGVYSRDAYGVGLDSEAEGMRRGLGAGPLASGFDAESASDTGESEMAGDDRPGMSGAEGARTHEVRYIGGPPPLMWRWHGKWYLGAAHGLAGILHMLFMCPTSIVGPYEWEILRTLEFLLGLQDAEGGWETKAPSGGHHSHDNELVQWCHGAPGILLLLACTMRASSLSNPKSNENQHRGIVLPPHLRGHVARAIDTGARYIYRRGLLRKGLGVCHGVAGSVYALLGAARVLETDTDSPHSEAALAVHDPRQAKHTFRADVSAQRTASEGHPQQHLHQPKHTHLNHALHLAYLATQYEDLTACGEMHVSDMPWSLYGGAAGMCCAWGDVLCAMEGRWDESEVPQPRLLHHMPGSSLANWDDSQFAQDNPSQNHSQDKSANQQPKQQVLQRTISGVQRKKESVPSSSKGAELSWTRQKGSGELALDALDGRVDKGGSGSGQLKARPLISSESRVSYTPKAPADINKIFDVDIEANAMAGSDGTQTVFTEDAEGEIVHSDEVMILDHISDPRRSTVPTTPPRSTDAFDMLFTPPAGTSYESLFSPPPAALPPQAHRKRKSRADLIPYVLVPPLPLDHADYRAIPRLPQPQRIRPLHHPNDTAPKPQHSQPQPTKGKSNRPVQTHTGLGDALHAAMNNNGALHTLSDQQRKKKVAASSSSMSISSVSTAGERRKSRPHPVDVEMDFDEAPRVLKRAKAVPAAAAGPPVKNLSRPIPIVPHPSSVSTSVSASVSSPIPQSIPPIHRTKAQGERDGGVHYAGTLYNPDEDVVRLVILGVPEEACDVLQLNTRFVRRGRSHGGPDNVEVGSVEDKCATSEIGPHRLGKHWPASWAEATCSSLRDAEENLTTGESLDVWGVGEGASKKEDSDQGGEEREQNDDIVFLGTRPTVGVPIGSGANATLRQGLPRGKTNPPPPPPATARPPPPPPGNEKSQDVLAKRREKQKQKDKGPETTQEAPSKDTPTSSDHVRRPSAKAIGKQKAYAPKRIFISSSLPPPQRNSASSHSNVNLRPANSDAIMTGPEWMPPPQTFYRSIAPPSSSYAPPSAHLPVAPTSEASDTDELLYPTSLLNPAPQSSYQQPVPSTVHPDLIVDDVHMTLSDSATDFLVPSLVSGPSPFLPHASSPLASLSPFLAAPYHDDSNSPLKIYTYPATKSQGNNTHDTTITRNDQYLEDMTSTFTQTHDGLWMDDHSASAAEHDLLDLPGFENGTIDPSLLGGNLNDEGSAQLLVTHGAPSPPPSTSSQRAGQSSYFESIVGYDSSPPNSPSPPSSPSLPLAQLVPRPVPSKSDSSSSRSPLRPPSLTGELGYPDADESQSSYSPASPSSHARSLRTHLSKRRAPNGMVATDELQLSGSEHSVSDEERRPSPSKNASTKTKRKSLATQWPQGGEFIYCHQYIGERAYSEPYLDFVCPLCQDNCTCDVCTRKRGEVYVSFRKNAGAQKSSEDSRKERDVPTRTRRRLGGKTDLPTPAVAGPVTHWATVYDVNGQQMGNAFVGADGNEEVVVLRPLEGVKAAESAQDDRKRTRILVGEIQDSWGFGDRWQLRDENPVSWRDRNKGPNEILYVGSKAVLQKAVAARRLRSRKAHIYIDHNQNHGHVSYEYGDDNNFSSPLSSLEETSDADEDEGELSLQGPSVAEADLAMVAQGGLELFLAKGPGSGFSSDSLGDTDVVRAISLGLLACGVEVQLSAC</sequence>
<feature type="compositionally biased region" description="Low complexity" evidence="2">
    <location>
        <begin position="1123"/>
        <end position="1140"/>
    </location>
</feature>
<feature type="compositionally biased region" description="Polar residues" evidence="2">
    <location>
        <begin position="758"/>
        <end position="794"/>
    </location>
</feature>
<feature type="region of interest" description="Disordered" evidence="2">
    <location>
        <begin position="1833"/>
        <end position="1866"/>
    </location>
</feature>
<evidence type="ECO:0000256" key="3">
    <source>
        <dbReference type="SAM" id="Phobius"/>
    </source>
</evidence>
<feature type="compositionally biased region" description="Basic and acidic residues" evidence="2">
    <location>
        <begin position="1839"/>
        <end position="1851"/>
    </location>
</feature>
<feature type="region of interest" description="Disordered" evidence="2">
    <location>
        <begin position="1431"/>
        <end position="1450"/>
    </location>
</feature>
<dbReference type="PRINTS" id="PR01950">
    <property type="entry name" value="LANCSUPER"/>
</dbReference>
<dbReference type="GO" id="GO:0005886">
    <property type="term" value="C:plasma membrane"/>
    <property type="evidence" value="ECO:0007669"/>
    <property type="project" value="TreeGrafter"/>
</dbReference>
<feature type="compositionally biased region" description="Pro residues" evidence="2">
    <location>
        <begin position="1308"/>
        <end position="1325"/>
    </location>
</feature>
<dbReference type="InterPro" id="IPR007822">
    <property type="entry name" value="LANC-like"/>
</dbReference>
<dbReference type="InterPro" id="IPR012341">
    <property type="entry name" value="6hp_glycosidase-like_sf"/>
</dbReference>
<feature type="region of interest" description="Disordered" evidence="2">
    <location>
        <begin position="1123"/>
        <end position="1148"/>
    </location>
</feature>
<feature type="region of interest" description="Disordered" evidence="2">
    <location>
        <begin position="1246"/>
        <end position="1421"/>
    </location>
</feature>
<feature type="compositionally biased region" description="Low complexity" evidence="2">
    <location>
        <begin position="1710"/>
        <end position="1723"/>
    </location>
</feature>
<feature type="region of interest" description="Disordered" evidence="2">
    <location>
        <begin position="2005"/>
        <end position="2025"/>
    </location>
</feature>
<feature type="binding site" evidence="1">
    <location>
        <position position="616"/>
    </location>
    <ligand>
        <name>Zn(2+)</name>
        <dbReference type="ChEBI" id="CHEBI:29105"/>
    </ligand>
</feature>
<feature type="binding site" evidence="1">
    <location>
        <position position="549"/>
    </location>
    <ligand>
        <name>Zn(2+)</name>
        <dbReference type="ChEBI" id="CHEBI:29105"/>
    </ligand>
</feature>
<feature type="compositionally biased region" description="Polar residues" evidence="2">
    <location>
        <begin position="1637"/>
        <end position="1648"/>
    </location>
</feature>
<keyword evidence="3" id="KW-0472">Membrane</keyword>
<dbReference type="GO" id="GO:0031179">
    <property type="term" value="P:peptide modification"/>
    <property type="evidence" value="ECO:0007669"/>
    <property type="project" value="InterPro"/>
</dbReference>
<dbReference type="PANTHER" id="PTHR12736">
    <property type="entry name" value="LANC-LIKE PROTEIN"/>
    <property type="match status" value="1"/>
</dbReference>
<feature type="compositionally biased region" description="Polar residues" evidence="2">
    <location>
        <begin position="1348"/>
        <end position="1362"/>
    </location>
</feature>
<dbReference type="GO" id="GO:0005975">
    <property type="term" value="P:carbohydrate metabolic process"/>
    <property type="evidence" value="ECO:0007669"/>
    <property type="project" value="InterPro"/>
</dbReference>
<reference evidence="4" key="2">
    <citation type="submission" date="2021-10" db="EMBL/GenBank/DDBJ databases">
        <title>Phylogenomics reveals ancestral predisposition of the termite-cultivated fungus Termitomyces towards a domesticated lifestyle.</title>
        <authorList>
            <person name="Auxier B."/>
            <person name="Grum-Grzhimaylo A."/>
            <person name="Cardenas M.E."/>
            <person name="Lodge J.D."/>
            <person name="Laessoe T."/>
            <person name="Pedersen O."/>
            <person name="Smith M.E."/>
            <person name="Kuyper T.W."/>
            <person name="Franco-Molano E.A."/>
            <person name="Baroni T.J."/>
            <person name="Aanen D.K."/>
        </authorList>
    </citation>
    <scope>NUCLEOTIDE SEQUENCE</scope>
    <source>
        <strain evidence="4">AP01</strain>
        <tissue evidence="4">Mycelium</tissue>
    </source>
</reference>
<feature type="region of interest" description="Disordered" evidence="2">
    <location>
        <begin position="1041"/>
        <end position="1075"/>
    </location>
</feature>
<keyword evidence="1" id="KW-0862">Zinc</keyword>
<dbReference type="SUPFAM" id="SSF158745">
    <property type="entry name" value="LanC-like"/>
    <property type="match status" value="1"/>
</dbReference>
<name>A0A9P7G5F6_9AGAR</name>
<feature type="compositionally biased region" description="Polar residues" evidence="2">
    <location>
        <begin position="802"/>
        <end position="814"/>
    </location>
</feature>
<evidence type="ECO:0000256" key="1">
    <source>
        <dbReference type="PIRSR" id="PIRSR607822-1"/>
    </source>
</evidence>
<dbReference type="GO" id="GO:0046872">
    <property type="term" value="F:metal ion binding"/>
    <property type="evidence" value="ECO:0007669"/>
    <property type="project" value="UniProtKB-KW"/>
</dbReference>
<evidence type="ECO:0000313" key="4">
    <source>
        <dbReference type="EMBL" id="KAG5643431.1"/>
    </source>
</evidence>
<feature type="region of interest" description="Disordered" evidence="2">
    <location>
        <begin position="987"/>
        <end position="1022"/>
    </location>
</feature>
<proteinExistence type="predicted"/>
<dbReference type="SMART" id="SM01260">
    <property type="entry name" value="LANC_like"/>
    <property type="match status" value="1"/>
</dbReference>
<dbReference type="Proteomes" id="UP000775547">
    <property type="component" value="Unassembled WGS sequence"/>
</dbReference>
<feature type="region of interest" description="Disordered" evidence="2">
    <location>
        <begin position="1625"/>
        <end position="1777"/>
    </location>
</feature>
<dbReference type="OrthoDB" id="10257263at2759"/>
<feature type="compositionally biased region" description="Polar residues" evidence="2">
    <location>
        <begin position="1004"/>
        <end position="1022"/>
    </location>
</feature>
<dbReference type="Pfam" id="PF05147">
    <property type="entry name" value="LANC_like"/>
    <property type="match status" value="1"/>
</dbReference>